<dbReference type="AlphaFoldDB" id="L0DN72"/>
<evidence type="ECO:0000313" key="1">
    <source>
        <dbReference type="EMBL" id="AGA30275.1"/>
    </source>
</evidence>
<proteinExistence type="predicted"/>
<dbReference type="OrthoDB" id="282725at2"/>
<dbReference type="GO" id="GO:0016491">
    <property type="term" value="F:oxidoreductase activity"/>
    <property type="evidence" value="ECO:0007669"/>
    <property type="project" value="InterPro"/>
</dbReference>
<accession>L0DN72</accession>
<gene>
    <name evidence="1" type="ordered locus">Sinac_6176</name>
</gene>
<dbReference type="eggNOG" id="COG0070">
    <property type="taxonomic scope" value="Bacteria"/>
</dbReference>
<name>L0DN72_SINAD</name>
<dbReference type="STRING" id="886293.Sinac_6176"/>
<dbReference type="Proteomes" id="UP000010798">
    <property type="component" value="Chromosome"/>
</dbReference>
<keyword evidence="2" id="KW-1185">Reference proteome</keyword>
<protein>
    <submittedName>
        <fullName evidence="1">Glutamate synthase family protein</fullName>
    </submittedName>
</protein>
<dbReference type="SUPFAM" id="SSF69336">
    <property type="entry name" value="Alpha subunit of glutamate synthase, C-terminal domain"/>
    <property type="match status" value="1"/>
</dbReference>
<dbReference type="RefSeq" id="WP_015249361.1">
    <property type="nucleotide sequence ID" value="NC_019892.1"/>
</dbReference>
<dbReference type="InterPro" id="IPR036485">
    <property type="entry name" value="Glu_synth_asu_C_sf"/>
</dbReference>
<dbReference type="PANTHER" id="PTHR39673:SF5">
    <property type="entry name" value="TUNGSTEN-CONTAINING FORMYLMETHANOFURAN DEHYDROGENASE 2 SUBUNIT C"/>
    <property type="match status" value="1"/>
</dbReference>
<sequence length="214" mass="22197">MTSPGSALTTAVLSVPDIRDYEKINAELIQRLDSGTPRVCLAGAEGQRFLAAGLKGTWNAVIEVEGRAGPELAAAMEAPGLTVVCRGPAGDGAGRALRAGRILLLGEASEGLAYAQQGGTVLATRGAGARAGLNQRGGVLAILGPVGRLAGERQSGGLLFAFRDQLGPYVGRGWRGGRLLRLISESVGDDQVDAADLATFRAVLRDFSRWTESE</sequence>
<dbReference type="EMBL" id="CP003364">
    <property type="protein sequence ID" value="AGA30275.1"/>
    <property type="molecule type" value="Genomic_DNA"/>
</dbReference>
<reference evidence="1 2" key="1">
    <citation type="submission" date="2012-02" db="EMBL/GenBank/DDBJ databases">
        <title>Complete sequence of chromosome of Singulisphaera acidiphila DSM 18658.</title>
        <authorList>
            <consortium name="US DOE Joint Genome Institute (JGI-PGF)"/>
            <person name="Lucas S."/>
            <person name="Copeland A."/>
            <person name="Lapidus A."/>
            <person name="Glavina del Rio T."/>
            <person name="Dalin E."/>
            <person name="Tice H."/>
            <person name="Bruce D."/>
            <person name="Goodwin L."/>
            <person name="Pitluck S."/>
            <person name="Peters L."/>
            <person name="Ovchinnikova G."/>
            <person name="Chertkov O."/>
            <person name="Kyrpides N."/>
            <person name="Mavromatis K."/>
            <person name="Ivanova N."/>
            <person name="Brettin T."/>
            <person name="Detter J.C."/>
            <person name="Han C."/>
            <person name="Larimer F."/>
            <person name="Land M."/>
            <person name="Hauser L."/>
            <person name="Markowitz V."/>
            <person name="Cheng J.-F."/>
            <person name="Hugenholtz P."/>
            <person name="Woyke T."/>
            <person name="Wu D."/>
            <person name="Tindall B."/>
            <person name="Pomrenke H."/>
            <person name="Brambilla E."/>
            <person name="Klenk H.-P."/>
            <person name="Eisen J.A."/>
        </authorList>
    </citation>
    <scope>NUCLEOTIDE SEQUENCE [LARGE SCALE GENOMIC DNA]</scope>
    <source>
        <strain evidence="2">ATCC BAA-1392 / DSM 18658 / VKM B-2454 / MOB10</strain>
    </source>
</reference>
<organism evidence="1 2">
    <name type="scientific">Singulisphaera acidiphila (strain ATCC BAA-1392 / DSM 18658 / VKM B-2454 / MOB10)</name>
    <dbReference type="NCBI Taxonomy" id="886293"/>
    <lineage>
        <taxon>Bacteria</taxon>
        <taxon>Pseudomonadati</taxon>
        <taxon>Planctomycetota</taxon>
        <taxon>Planctomycetia</taxon>
        <taxon>Isosphaerales</taxon>
        <taxon>Isosphaeraceae</taxon>
        <taxon>Singulisphaera</taxon>
    </lineage>
</organism>
<dbReference type="Gene3D" id="2.160.20.60">
    <property type="entry name" value="Glutamate synthase, alpha subunit, C-terminal domain"/>
    <property type="match status" value="1"/>
</dbReference>
<evidence type="ECO:0000313" key="2">
    <source>
        <dbReference type="Proteomes" id="UP000010798"/>
    </source>
</evidence>
<dbReference type="HOGENOM" id="CLU_1288169_0_0_0"/>
<dbReference type="PANTHER" id="PTHR39673">
    <property type="entry name" value="TUNGSTEN FORMYLMETHANOFURAN DEHYDROGENASE, SUBUNIT C (FWDC)"/>
    <property type="match status" value="1"/>
</dbReference>
<dbReference type="KEGG" id="saci:Sinac_6176"/>